<feature type="transmembrane region" description="Helical" evidence="11">
    <location>
        <begin position="793"/>
        <end position="817"/>
    </location>
</feature>
<dbReference type="InterPro" id="IPR037674">
    <property type="entry name" value="PIG-G_N"/>
</dbReference>
<evidence type="ECO:0000256" key="6">
    <source>
        <dbReference type="ARBA" id="ARBA00022692"/>
    </source>
</evidence>
<evidence type="ECO:0000256" key="10">
    <source>
        <dbReference type="ARBA" id="ARBA00023180"/>
    </source>
</evidence>
<keyword evidence="4" id="KW-0337">GPI-anchor biosynthesis</keyword>
<evidence type="ECO:0000256" key="4">
    <source>
        <dbReference type="ARBA" id="ARBA00022502"/>
    </source>
</evidence>
<dbReference type="PANTHER" id="PTHR23072">
    <property type="entry name" value="PHOSPHATIDYLINOSITOL GLYCAN-RELATED"/>
    <property type="match status" value="1"/>
</dbReference>
<keyword evidence="8 11" id="KW-1133">Transmembrane helix</keyword>
<dbReference type="OrthoDB" id="272139at2759"/>
<name>A0A7I4Y6R8_HAECO</name>
<feature type="transmembrane region" description="Helical" evidence="11">
    <location>
        <begin position="622"/>
        <end position="643"/>
    </location>
</feature>
<sequence length="858" mass="95812">ISGADKSFSLCYFFLAALGHDMPTNGTTTKGISIYEFLIGFLSLVLAVLFILHGFSLTADIKPNTVAPSSSEFEKCFDGDKSDHLVDNDIRVVLMVIDAWRMSFLSDSDSPMTFLRQSIISGQAIAFTANAQTPTVTMPRMKALTSGVVPSLITLLGNFFASENTEDSWVTSASSTGRRIAFFGDDTWIRLFPNAFIEAEGVTSFFVNDYTEVDNNVTRHLDIVLNKPTWDVLILHYLGLDHIGHSLGGESPQLKKKLREMDDIAKRIYDVASARSPLLLVVVGDHGMTSGGSHGGGSDAETKVPMLFLHSKAKIIQGGNIEGLMTAEQVDLASTLPFFLHVPIPSGSIGLTLLPQFASQWQISDSTLFSAAFQSAVHFSRFTDGTSIVALSDVHGDERCKIAKTFVAHARGRLAMEENRKAQQKVIQSQEQALRWPIFVSLAFIALSFILFSGAYQPFISGGIESWITGDSSELPLYSVYLVFALYHLSSYSTSLIEEEHDIWYYITPTVILYQIFIIAEFSTNLEILLKMFYSNSRFRNGFVLLCLHRWAMSFTSHTRRRWSMRQDLLPPPIFPEFRFNILVLDSLTTDLNLTAFAKWMPSTTTIVCVGYLLMRIRPKNFFSGVMTFTCVLSGAICMQSYLNDSKRWLITYFIIGGVLITLLSSVPLGAMLYLSYLVRPEALPLLIISFEMGFYARKLSSSPYLFAFLCQTVFFYAGQSSNISSIDIAAGYKGLSSYNMLLVGFQILVNFYAMPLSFSLGYFNNRTDRPVDTDNDRHGMQVLASVLQLRSLMLFSAITSMICLSGHLFTFSVLAPKMICEILHLMFSLVVTSFLSLLYITINRAKTGKWWPQSSRF</sequence>
<evidence type="ECO:0000256" key="2">
    <source>
        <dbReference type="ARBA" id="ARBA00004687"/>
    </source>
</evidence>
<proteinExistence type="inferred from homology"/>
<feature type="transmembrane region" description="Helical" evidence="11">
    <location>
        <begin position="649"/>
        <end position="679"/>
    </location>
</feature>
<dbReference type="AlphaFoldDB" id="A0A7I4Y6R8"/>
<comment type="pathway">
    <text evidence="2">Glycolipid biosynthesis; glycosylphosphatidylinositol-anchor biosynthesis.</text>
</comment>
<dbReference type="GO" id="GO:0005789">
    <property type="term" value="C:endoplasmic reticulum membrane"/>
    <property type="evidence" value="ECO:0007669"/>
    <property type="project" value="UniProtKB-SubCell"/>
</dbReference>
<feature type="transmembrane region" description="Helical" evidence="11">
    <location>
        <begin position="503"/>
        <end position="522"/>
    </location>
</feature>
<dbReference type="SUPFAM" id="SSF53649">
    <property type="entry name" value="Alkaline phosphatase-like"/>
    <property type="match status" value="1"/>
</dbReference>
<dbReference type="GO" id="GO:0051267">
    <property type="term" value="F:CP2 mannose-ethanolamine phosphotransferase activity"/>
    <property type="evidence" value="ECO:0007669"/>
    <property type="project" value="TreeGrafter"/>
</dbReference>
<evidence type="ECO:0000313" key="14">
    <source>
        <dbReference type="WBParaSite" id="HCON_00059440-00001"/>
    </source>
</evidence>
<evidence type="ECO:0000259" key="12">
    <source>
        <dbReference type="Pfam" id="PF19316"/>
    </source>
</evidence>
<feature type="transmembrane region" description="Helical" evidence="11">
    <location>
        <begin position="433"/>
        <end position="455"/>
    </location>
</feature>
<dbReference type="UniPathway" id="UPA00196"/>
<dbReference type="PANTHER" id="PTHR23072:SF0">
    <property type="entry name" value="GPI ETHANOLAMINE PHOSPHATE TRANSFERASE 2"/>
    <property type="match status" value="1"/>
</dbReference>
<evidence type="ECO:0000256" key="11">
    <source>
        <dbReference type="SAM" id="Phobius"/>
    </source>
</evidence>
<dbReference type="InterPro" id="IPR039527">
    <property type="entry name" value="PIGG/GPI7"/>
</dbReference>
<dbReference type="CDD" id="cd16024">
    <property type="entry name" value="GPI_EPT_2"/>
    <property type="match status" value="1"/>
</dbReference>
<evidence type="ECO:0000256" key="8">
    <source>
        <dbReference type="ARBA" id="ARBA00022989"/>
    </source>
</evidence>
<evidence type="ECO:0000313" key="13">
    <source>
        <dbReference type="Proteomes" id="UP000025227"/>
    </source>
</evidence>
<keyword evidence="13" id="KW-1185">Reference proteome</keyword>
<comment type="similarity">
    <text evidence="3">Belongs to the PIGG/PIGN/PIGO family. PIGG subfamily.</text>
</comment>
<dbReference type="InterPro" id="IPR045687">
    <property type="entry name" value="PIGG/GPI7_C"/>
</dbReference>
<feature type="transmembrane region" description="Helical" evidence="11">
    <location>
        <begin position="475"/>
        <end position="491"/>
    </location>
</feature>
<comment type="subcellular location">
    <subcellularLocation>
        <location evidence="1">Endoplasmic reticulum membrane</location>
        <topology evidence="1">Multi-pass membrane protein</topology>
    </subcellularLocation>
</comment>
<dbReference type="Proteomes" id="UP000025227">
    <property type="component" value="Unplaced"/>
</dbReference>
<dbReference type="WBParaSite" id="HCON_00059440-00001">
    <property type="protein sequence ID" value="HCON_00059440-00001"/>
    <property type="gene ID" value="HCON_00059440"/>
</dbReference>
<evidence type="ECO:0000256" key="7">
    <source>
        <dbReference type="ARBA" id="ARBA00022824"/>
    </source>
</evidence>
<keyword evidence="9 11" id="KW-0472">Membrane</keyword>
<evidence type="ECO:0000256" key="9">
    <source>
        <dbReference type="ARBA" id="ARBA00023136"/>
    </source>
</evidence>
<dbReference type="InterPro" id="IPR002591">
    <property type="entry name" value="Phosphodiest/P_Trfase"/>
</dbReference>
<feature type="domain" description="GPI ethanolamine phosphate transferase 2 C-terminal" evidence="12">
    <location>
        <begin position="709"/>
        <end position="835"/>
    </location>
</feature>
<feature type="transmembrane region" description="Helical" evidence="11">
    <location>
        <begin position="700"/>
        <end position="719"/>
    </location>
</feature>
<feature type="transmembrane region" description="Helical" evidence="11">
    <location>
        <begin position="32"/>
        <end position="52"/>
    </location>
</feature>
<feature type="transmembrane region" description="Helical" evidence="11">
    <location>
        <begin position="739"/>
        <end position="764"/>
    </location>
</feature>
<dbReference type="Pfam" id="PF01663">
    <property type="entry name" value="Phosphodiest"/>
    <property type="match status" value="1"/>
</dbReference>
<dbReference type="GO" id="GO:0006506">
    <property type="term" value="P:GPI anchor biosynthetic process"/>
    <property type="evidence" value="ECO:0007669"/>
    <property type="project" value="UniProtKB-UniPathway"/>
</dbReference>
<keyword evidence="10" id="KW-0325">Glycoprotein</keyword>
<dbReference type="Pfam" id="PF19316">
    <property type="entry name" value="PIGO_PIGG"/>
    <property type="match status" value="1"/>
</dbReference>
<evidence type="ECO:0000256" key="3">
    <source>
        <dbReference type="ARBA" id="ARBA00005315"/>
    </source>
</evidence>
<feature type="transmembrane region" description="Helical" evidence="11">
    <location>
        <begin position="823"/>
        <end position="843"/>
    </location>
</feature>
<evidence type="ECO:0000256" key="1">
    <source>
        <dbReference type="ARBA" id="ARBA00004477"/>
    </source>
</evidence>
<dbReference type="InterPro" id="IPR017850">
    <property type="entry name" value="Alkaline_phosphatase_core_sf"/>
</dbReference>
<keyword evidence="7" id="KW-0256">Endoplasmic reticulum</keyword>
<protein>
    <submittedName>
        <fullName evidence="14">GPI ethanolamine phosphate transferase 2</fullName>
    </submittedName>
</protein>
<accession>A0A7I4Y6R8</accession>
<evidence type="ECO:0000256" key="5">
    <source>
        <dbReference type="ARBA" id="ARBA00022679"/>
    </source>
</evidence>
<reference evidence="14" key="1">
    <citation type="submission" date="2020-12" db="UniProtKB">
        <authorList>
            <consortium name="WormBaseParasite"/>
        </authorList>
    </citation>
    <scope>IDENTIFICATION</scope>
    <source>
        <strain evidence="14">MHco3</strain>
    </source>
</reference>
<keyword evidence="6 11" id="KW-0812">Transmembrane</keyword>
<dbReference type="Gene3D" id="3.40.720.10">
    <property type="entry name" value="Alkaline Phosphatase, subunit A"/>
    <property type="match status" value="1"/>
</dbReference>
<organism evidence="13 14">
    <name type="scientific">Haemonchus contortus</name>
    <name type="common">Barber pole worm</name>
    <dbReference type="NCBI Taxonomy" id="6289"/>
    <lineage>
        <taxon>Eukaryota</taxon>
        <taxon>Metazoa</taxon>
        <taxon>Ecdysozoa</taxon>
        <taxon>Nematoda</taxon>
        <taxon>Chromadorea</taxon>
        <taxon>Rhabditida</taxon>
        <taxon>Rhabditina</taxon>
        <taxon>Rhabditomorpha</taxon>
        <taxon>Strongyloidea</taxon>
        <taxon>Trichostrongylidae</taxon>
        <taxon>Haemonchus</taxon>
    </lineage>
</organism>
<keyword evidence="5" id="KW-0808">Transferase</keyword>